<organism evidence="1 2">
    <name type="scientific">Microbulbifer epialgicus</name>
    <dbReference type="NCBI Taxonomy" id="393907"/>
    <lineage>
        <taxon>Bacteria</taxon>
        <taxon>Pseudomonadati</taxon>
        <taxon>Pseudomonadota</taxon>
        <taxon>Gammaproteobacteria</taxon>
        <taxon>Cellvibrionales</taxon>
        <taxon>Microbulbiferaceae</taxon>
        <taxon>Microbulbifer</taxon>
    </lineage>
</organism>
<gene>
    <name evidence="1" type="ORF">ACCI49_06675</name>
</gene>
<comment type="caution">
    <text evidence="1">The sequence shown here is derived from an EMBL/GenBank/DDBJ whole genome shotgun (WGS) entry which is preliminary data.</text>
</comment>
<protein>
    <submittedName>
        <fullName evidence="1">Uncharacterized protein</fullName>
    </submittedName>
</protein>
<dbReference type="Proteomes" id="UP001569428">
    <property type="component" value="Unassembled WGS sequence"/>
</dbReference>
<dbReference type="RefSeq" id="WP_371838171.1">
    <property type="nucleotide sequence ID" value="NZ_JBGMEK010000010.1"/>
</dbReference>
<reference evidence="1 2" key="1">
    <citation type="submission" date="2024-08" db="EMBL/GenBank/DDBJ databases">
        <authorList>
            <person name="Ishaq N."/>
        </authorList>
    </citation>
    <scope>NUCLEOTIDE SEQUENCE [LARGE SCALE GENOMIC DNA]</scope>
    <source>
        <strain evidence="1 2">DSM 18651</strain>
    </source>
</reference>
<accession>A0ABV4NX62</accession>
<name>A0ABV4NX62_9GAMM</name>
<dbReference type="EMBL" id="JBGMEK010000010">
    <property type="protein sequence ID" value="MFA0810599.1"/>
    <property type="molecule type" value="Genomic_DNA"/>
</dbReference>
<sequence>MLIMVISPGAFSSDLLSFARKIQGRLFESLNQKQLFLAGFLQSETLESIIQREEFFAAA</sequence>
<evidence type="ECO:0000313" key="1">
    <source>
        <dbReference type="EMBL" id="MFA0810599.1"/>
    </source>
</evidence>
<keyword evidence="2" id="KW-1185">Reference proteome</keyword>
<evidence type="ECO:0000313" key="2">
    <source>
        <dbReference type="Proteomes" id="UP001569428"/>
    </source>
</evidence>
<proteinExistence type="predicted"/>